<dbReference type="PANTHER" id="PTHR30531">
    <property type="entry name" value="FLAGELLAR BIOSYNTHETIC PROTEIN FLHB"/>
    <property type="match status" value="1"/>
</dbReference>
<keyword evidence="3" id="KW-1185">Reference proteome</keyword>
<dbReference type="AlphaFoldDB" id="A0A0G4K345"/>
<dbReference type="InterPro" id="IPR006135">
    <property type="entry name" value="T3SS_substrate_exporter"/>
</dbReference>
<sequence length="89" mass="10213">MSRNNKDIKNAAALLYNREVHNAPIVISKGNNYLAKRMVDIARKHKVPVISDENTAEHLMQLEIGEEIPYSLYEAVSIILKYIYKLKAE</sequence>
<evidence type="ECO:0000313" key="2">
    <source>
        <dbReference type="EMBL" id="CRF31382.1"/>
    </source>
</evidence>
<evidence type="ECO:0000256" key="1">
    <source>
        <dbReference type="ARBA" id="ARBA00010690"/>
    </source>
</evidence>
<dbReference type="OrthoDB" id="9810419at2"/>
<organism evidence="2 3">
    <name type="scientific">Brachyspira suanatina</name>
    <dbReference type="NCBI Taxonomy" id="381802"/>
    <lineage>
        <taxon>Bacteria</taxon>
        <taxon>Pseudomonadati</taxon>
        <taxon>Spirochaetota</taxon>
        <taxon>Spirochaetia</taxon>
        <taxon>Brachyspirales</taxon>
        <taxon>Brachyspiraceae</taxon>
        <taxon>Brachyspira</taxon>
    </lineage>
</organism>
<dbReference type="GO" id="GO:0009306">
    <property type="term" value="P:protein secretion"/>
    <property type="evidence" value="ECO:0007669"/>
    <property type="project" value="InterPro"/>
</dbReference>
<dbReference type="InterPro" id="IPR029025">
    <property type="entry name" value="T3SS_substrate_exporter_C"/>
</dbReference>
<dbReference type="EMBL" id="CVLB01000001">
    <property type="protein sequence ID" value="CRF31382.1"/>
    <property type="molecule type" value="Genomic_DNA"/>
</dbReference>
<proteinExistence type="inferred from homology"/>
<dbReference type="GO" id="GO:0005886">
    <property type="term" value="C:plasma membrane"/>
    <property type="evidence" value="ECO:0007669"/>
    <property type="project" value="TreeGrafter"/>
</dbReference>
<dbReference type="SUPFAM" id="SSF160544">
    <property type="entry name" value="EscU C-terminal domain-like"/>
    <property type="match status" value="1"/>
</dbReference>
<keyword evidence="2" id="KW-0966">Cell projection</keyword>
<gene>
    <name evidence="2" type="ORF">BRSU_0067</name>
</gene>
<keyword evidence="2" id="KW-0282">Flagellum</keyword>
<keyword evidence="2" id="KW-0969">Cilium</keyword>
<protein>
    <submittedName>
        <fullName evidence="2">Flagellar biosynthesis protein FlhB</fullName>
    </submittedName>
</protein>
<evidence type="ECO:0000313" key="3">
    <source>
        <dbReference type="Proteomes" id="UP000043763"/>
    </source>
</evidence>
<name>A0A0G4K345_9SPIR</name>
<dbReference type="RefSeq" id="WP_048593273.1">
    <property type="nucleotide sequence ID" value="NZ_CVLB01000001.1"/>
</dbReference>
<comment type="similarity">
    <text evidence="1">Belongs to the type III secretion exporter family.</text>
</comment>
<dbReference type="Pfam" id="PF01312">
    <property type="entry name" value="Bac_export_2"/>
    <property type="match status" value="1"/>
</dbReference>
<accession>A0A0G4K345</accession>
<dbReference type="Gene3D" id="3.40.1690.10">
    <property type="entry name" value="secretion proteins EscU"/>
    <property type="match status" value="1"/>
</dbReference>
<dbReference type="PANTHER" id="PTHR30531:SF12">
    <property type="entry name" value="FLAGELLAR BIOSYNTHETIC PROTEIN FLHB"/>
    <property type="match status" value="1"/>
</dbReference>
<dbReference type="Proteomes" id="UP000043763">
    <property type="component" value="Unassembled WGS sequence"/>
</dbReference>
<reference evidence="3" key="1">
    <citation type="submission" date="2015-04" db="EMBL/GenBank/DDBJ databases">
        <authorList>
            <person name="Mushtaq Mamoona"/>
        </authorList>
    </citation>
    <scope>NUCLEOTIDE SEQUENCE [LARGE SCALE GENOMIC DNA]</scope>
    <source>
        <strain evidence="3">AN4859/03</strain>
    </source>
</reference>